<evidence type="ECO:0000313" key="15">
    <source>
        <dbReference type="Proteomes" id="UP000031774"/>
    </source>
</evidence>
<name>A0A0B5I845_9ACTN</name>
<proteinExistence type="inferred from homology"/>
<dbReference type="CDD" id="cd16841">
    <property type="entry name" value="RraA_family"/>
    <property type="match status" value="1"/>
</dbReference>
<dbReference type="KEGG" id="svt:SVTN_22055"/>
<evidence type="ECO:0000256" key="10">
    <source>
        <dbReference type="ARBA" id="ARBA00030169"/>
    </source>
</evidence>
<dbReference type="GO" id="GO:0046872">
    <property type="term" value="F:metal ion binding"/>
    <property type="evidence" value="ECO:0007669"/>
    <property type="project" value="UniProtKB-KW"/>
</dbReference>
<evidence type="ECO:0000256" key="1">
    <source>
        <dbReference type="ARBA" id="ARBA00001342"/>
    </source>
</evidence>
<accession>A0A0B5I845</accession>
<dbReference type="Pfam" id="PF03737">
    <property type="entry name" value="RraA-like"/>
    <property type="match status" value="1"/>
</dbReference>
<dbReference type="InterPro" id="IPR036704">
    <property type="entry name" value="RraA/RraA-like_sf"/>
</dbReference>
<evidence type="ECO:0000256" key="4">
    <source>
        <dbReference type="ARBA" id="ARBA00011233"/>
    </source>
</evidence>
<dbReference type="GO" id="GO:0047443">
    <property type="term" value="F:4-hydroxy-4-methyl-2-oxoglutarate aldolase activity"/>
    <property type="evidence" value="ECO:0007669"/>
    <property type="project" value="UniProtKB-EC"/>
</dbReference>
<evidence type="ECO:0000256" key="6">
    <source>
        <dbReference type="ARBA" id="ARBA00012947"/>
    </source>
</evidence>
<comment type="similarity">
    <text evidence="3">Belongs to the class II aldolase/RraA-like family.</text>
</comment>
<organism evidence="14 15">
    <name type="scientific">Streptomyces vietnamensis</name>
    <dbReference type="NCBI Taxonomy" id="362257"/>
    <lineage>
        <taxon>Bacteria</taxon>
        <taxon>Bacillati</taxon>
        <taxon>Actinomycetota</taxon>
        <taxon>Actinomycetes</taxon>
        <taxon>Kitasatosporales</taxon>
        <taxon>Streptomycetaceae</taxon>
        <taxon>Streptomyces</taxon>
    </lineage>
</organism>
<dbReference type="Gene3D" id="3.50.30.40">
    <property type="entry name" value="Ribonuclease E inhibitor RraA/RraA-like"/>
    <property type="match status" value="1"/>
</dbReference>
<feature type="binding site" evidence="13">
    <location>
        <position position="120"/>
    </location>
    <ligand>
        <name>substrate</name>
    </ligand>
</feature>
<evidence type="ECO:0000256" key="5">
    <source>
        <dbReference type="ARBA" id="ARBA00012213"/>
    </source>
</evidence>
<evidence type="ECO:0000256" key="7">
    <source>
        <dbReference type="ARBA" id="ARBA00016549"/>
    </source>
</evidence>
<comment type="subunit">
    <text evidence="4">Homotrimer.</text>
</comment>
<dbReference type="HOGENOM" id="CLU_072626_3_0_11"/>
<keyword evidence="13" id="KW-0479">Metal-binding</keyword>
<comment type="cofactor">
    <cofactor evidence="13">
        <name>Mg(2+)</name>
        <dbReference type="ChEBI" id="CHEBI:18420"/>
    </cofactor>
</comment>
<evidence type="ECO:0000256" key="11">
    <source>
        <dbReference type="ARBA" id="ARBA00032305"/>
    </source>
</evidence>
<comment type="function">
    <text evidence="8">Catalyzes the aldol cleavage of 4-hydroxy-4-methyl-2-oxoglutarate (HMG) into 2 molecules of pyruvate. Also contains a secondary oxaloacetate (OAA) decarboxylase activity due to the common pyruvate enolate transition state formed following C-C bond cleavage in the retro-aldol and decarboxylation reactions.</text>
</comment>
<dbReference type="STRING" id="362257.SVTN_22055"/>
<dbReference type="EMBL" id="CP010407">
    <property type="protein sequence ID" value="AJF66652.1"/>
    <property type="molecule type" value="Genomic_DNA"/>
</dbReference>
<dbReference type="EC" id="4.1.3.17" evidence="5"/>
<protein>
    <recommendedName>
        <fullName evidence="7">Putative 4-hydroxy-4-methyl-2-oxoglutarate aldolase</fullName>
        <ecNumber evidence="6">4.1.1.112</ecNumber>
        <ecNumber evidence="5">4.1.3.17</ecNumber>
    </recommendedName>
    <alternativeName>
        <fullName evidence="11">Oxaloacetate decarboxylase</fullName>
    </alternativeName>
    <alternativeName>
        <fullName evidence="9">Regulator of ribonuclease activity homolog</fullName>
    </alternativeName>
    <alternativeName>
        <fullName evidence="10">RraA-like protein</fullName>
    </alternativeName>
</protein>
<comment type="catalytic activity">
    <reaction evidence="1">
        <text>4-hydroxy-4-methyl-2-oxoglutarate = 2 pyruvate</text>
        <dbReference type="Rhea" id="RHEA:22748"/>
        <dbReference type="ChEBI" id="CHEBI:15361"/>
        <dbReference type="ChEBI" id="CHEBI:58276"/>
        <dbReference type="EC" id="4.1.3.17"/>
    </reaction>
</comment>
<dbReference type="PANTHER" id="PTHR33254">
    <property type="entry name" value="4-HYDROXY-4-METHYL-2-OXOGLUTARATE ALDOLASE 3-RELATED"/>
    <property type="match status" value="1"/>
</dbReference>
<dbReference type="Proteomes" id="UP000031774">
    <property type="component" value="Chromosome"/>
</dbReference>
<feature type="binding site" evidence="13">
    <location>
        <position position="121"/>
    </location>
    <ligand>
        <name>Mg(2+)</name>
        <dbReference type="ChEBI" id="CHEBI:18420"/>
    </ligand>
</feature>
<evidence type="ECO:0000256" key="8">
    <source>
        <dbReference type="ARBA" id="ARBA00025046"/>
    </source>
</evidence>
<dbReference type="PANTHER" id="PTHR33254:SF4">
    <property type="entry name" value="4-HYDROXY-4-METHYL-2-OXOGLUTARATE ALDOLASE 3-RELATED"/>
    <property type="match status" value="1"/>
</dbReference>
<comment type="cofactor">
    <cofactor evidence="2">
        <name>a divalent metal cation</name>
        <dbReference type="ChEBI" id="CHEBI:60240"/>
    </cofactor>
</comment>
<feature type="binding site" evidence="13">
    <location>
        <begin position="98"/>
        <end position="101"/>
    </location>
    <ligand>
        <name>substrate</name>
    </ligand>
</feature>
<dbReference type="AlphaFoldDB" id="A0A0B5I845"/>
<dbReference type="InterPro" id="IPR005493">
    <property type="entry name" value="RraA/RraA-like"/>
</dbReference>
<keyword evidence="15" id="KW-1185">Reference proteome</keyword>
<evidence type="ECO:0000256" key="12">
    <source>
        <dbReference type="ARBA" id="ARBA00047973"/>
    </source>
</evidence>
<evidence type="ECO:0000256" key="13">
    <source>
        <dbReference type="PIRSR" id="PIRSR605493-1"/>
    </source>
</evidence>
<sequence>MKTVYNDVTRPPEELIQSFREVTEEYSPSCLVTDARARVGGIGGLLPVKPHHKIAGPALTVSLSIDDLVDCMPLLSRAKPGDVIVVACHETKRTAMWGGLMSTLSMKAGIAGGIVDGAIRDVDEIRDLDFPVWYRSTVPRPSPSAVHDRTEPVQFNVPVVIDGQVIEPGDIVVADENGIAVVPKNSAEEVLEGTRFQIGKEKTIREKINSGATLAELLAEFGHL</sequence>
<dbReference type="SUPFAM" id="SSF89562">
    <property type="entry name" value="RraA-like"/>
    <property type="match status" value="1"/>
</dbReference>
<evidence type="ECO:0000256" key="2">
    <source>
        <dbReference type="ARBA" id="ARBA00001968"/>
    </source>
</evidence>
<dbReference type="EC" id="4.1.1.112" evidence="6"/>
<evidence type="ECO:0000256" key="3">
    <source>
        <dbReference type="ARBA" id="ARBA00008621"/>
    </source>
</evidence>
<evidence type="ECO:0000256" key="9">
    <source>
        <dbReference type="ARBA" id="ARBA00029596"/>
    </source>
</evidence>
<evidence type="ECO:0000313" key="14">
    <source>
        <dbReference type="EMBL" id="AJF66652.1"/>
    </source>
</evidence>
<reference evidence="14 15" key="1">
    <citation type="submission" date="2014-12" db="EMBL/GenBank/DDBJ databases">
        <title>Complete genome sequence of Streptomyces vietnamensis strain GIMV4.0001, a genetic manipulable producer of the benzoisochromanequinone antibiotic granaticin.</title>
        <authorList>
            <person name="Deng M.R."/>
            <person name="Guo J."/>
            <person name="Ma L.Y."/>
            <person name="Feng G.D."/>
            <person name="Mo C.Y."/>
            <person name="Zhu H.H."/>
        </authorList>
    </citation>
    <scope>NUCLEOTIDE SEQUENCE [LARGE SCALE GENOMIC DNA]</scope>
    <source>
        <strain evidence="15">GIMV4.0001</strain>
    </source>
</reference>
<keyword evidence="13" id="KW-0460">Magnesium</keyword>
<dbReference type="GO" id="GO:0008948">
    <property type="term" value="F:oxaloacetate decarboxylase activity"/>
    <property type="evidence" value="ECO:0007669"/>
    <property type="project" value="UniProtKB-EC"/>
</dbReference>
<comment type="catalytic activity">
    <reaction evidence="12">
        <text>oxaloacetate + H(+) = pyruvate + CO2</text>
        <dbReference type="Rhea" id="RHEA:15641"/>
        <dbReference type="ChEBI" id="CHEBI:15361"/>
        <dbReference type="ChEBI" id="CHEBI:15378"/>
        <dbReference type="ChEBI" id="CHEBI:16452"/>
        <dbReference type="ChEBI" id="CHEBI:16526"/>
        <dbReference type="EC" id="4.1.1.112"/>
    </reaction>
</comment>
<gene>
    <name evidence="14" type="ORF">SVTN_22055</name>
</gene>
<dbReference type="RefSeq" id="WP_041130652.1">
    <property type="nucleotide sequence ID" value="NZ_CP010407.1"/>
</dbReference>